<dbReference type="Proteomes" id="UP000189670">
    <property type="component" value="Unassembled WGS sequence"/>
</dbReference>
<proteinExistence type="predicted"/>
<dbReference type="EMBL" id="ATBP01000015">
    <property type="protein sequence ID" value="ETR74239.1"/>
    <property type="molecule type" value="Genomic_DNA"/>
</dbReference>
<gene>
    <name evidence="1" type="ORF">OMM_06445</name>
</gene>
<reference evidence="2" key="1">
    <citation type="submission" date="2012-11" db="EMBL/GenBank/DDBJ databases">
        <authorList>
            <person name="Lucero-Rivera Y.E."/>
            <person name="Tovar-Ramirez D."/>
        </authorList>
    </citation>
    <scope>NUCLEOTIDE SEQUENCE [LARGE SCALE GENOMIC DNA]</scope>
    <source>
        <strain evidence="2">Araruama</strain>
    </source>
</reference>
<sequence length="131" mass="15260">MDGLTDANKYLEGNSVKIKIISMYKFMTPIISDFQKHINTDIDSFLVEAETRFLRCCDLLLVDLSKKDWQYVGSLMEIVYAYLYGIPIYVVGENAIVYRKWLKAHATKIFAHLENAIKHIEIYFRSLLKVS</sequence>
<protein>
    <submittedName>
        <fullName evidence="1">Uncharacterized protein</fullName>
    </submittedName>
</protein>
<accession>A0A1V1PH64</accession>
<evidence type="ECO:0000313" key="1">
    <source>
        <dbReference type="EMBL" id="ETR74239.1"/>
    </source>
</evidence>
<dbReference type="AlphaFoldDB" id="A0A1V1PH64"/>
<comment type="caution">
    <text evidence="1">The sequence shown here is derived from an EMBL/GenBank/DDBJ whole genome shotgun (WGS) entry which is preliminary data.</text>
</comment>
<organism evidence="1 2">
    <name type="scientific">Candidatus Magnetoglobus multicellularis str. Araruama</name>
    <dbReference type="NCBI Taxonomy" id="890399"/>
    <lineage>
        <taxon>Bacteria</taxon>
        <taxon>Pseudomonadati</taxon>
        <taxon>Thermodesulfobacteriota</taxon>
        <taxon>Desulfobacteria</taxon>
        <taxon>Desulfobacterales</taxon>
        <taxon>Desulfobacteraceae</taxon>
        <taxon>Candidatus Magnetoglobus</taxon>
    </lineage>
</organism>
<evidence type="ECO:0000313" key="2">
    <source>
        <dbReference type="Proteomes" id="UP000189670"/>
    </source>
</evidence>
<name>A0A1V1PH64_9BACT</name>